<dbReference type="GO" id="GO:0017000">
    <property type="term" value="P:antibiotic biosynthetic process"/>
    <property type="evidence" value="ECO:0007669"/>
    <property type="project" value="UniProtKB-ARBA"/>
</dbReference>
<name>A0A4U3LST7_9ACTN</name>
<organism evidence="6 7">
    <name type="scientific">Herbidospora galbida</name>
    <dbReference type="NCBI Taxonomy" id="2575442"/>
    <lineage>
        <taxon>Bacteria</taxon>
        <taxon>Bacillati</taxon>
        <taxon>Actinomycetota</taxon>
        <taxon>Actinomycetes</taxon>
        <taxon>Streptosporangiales</taxon>
        <taxon>Streptosporangiaceae</taxon>
        <taxon>Herbidospora</taxon>
    </lineage>
</organism>
<dbReference type="InterPro" id="IPR002213">
    <property type="entry name" value="UDP_glucos_trans"/>
</dbReference>
<dbReference type="GO" id="GO:0016758">
    <property type="term" value="F:hexosyltransferase activity"/>
    <property type="evidence" value="ECO:0007669"/>
    <property type="project" value="UniProtKB-ARBA"/>
</dbReference>
<keyword evidence="7" id="KW-1185">Reference proteome</keyword>
<feature type="domain" description="Erythromycin biosynthesis protein CIII-like C-terminal" evidence="4">
    <location>
        <begin position="260"/>
        <end position="396"/>
    </location>
</feature>
<dbReference type="PANTHER" id="PTHR48050:SF13">
    <property type="entry name" value="STEROL 3-BETA-GLUCOSYLTRANSFERASE UGT80A2"/>
    <property type="match status" value="1"/>
</dbReference>
<dbReference type="RefSeq" id="WP_137251525.1">
    <property type="nucleotide sequence ID" value="NZ_SZQA01000059.1"/>
</dbReference>
<dbReference type="CDD" id="cd03784">
    <property type="entry name" value="GT1_Gtf-like"/>
    <property type="match status" value="1"/>
</dbReference>
<dbReference type="PANTHER" id="PTHR48050">
    <property type="entry name" value="STEROL 3-BETA-GLUCOSYLTRANSFERASE"/>
    <property type="match status" value="1"/>
</dbReference>
<dbReference type="Proteomes" id="UP000308705">
    <property type="component" value="Unassembled WGS sequence"/>
</dbReference>
<evidence type="ECO:0000313" key="7">
    <source>
        <dbReference type="Proteomes" id="UP000308705"/>
    </source>
</evidence>
<dbReference type="EMBL" id="SZQA01000059">
    <property type="protein sequence ID" value="TKK79065.1"/>
    <property type="molecule type" value="Genomic_DNA"/>
</dbReference>
<comment type="caution">
    <text evidence="6">The sequence shown here is derived from an EMBL/GenBank/DDBJ whole genome shotgun (WGS) entry which is preliminary data.</text>
</comment>
<dbReference type="Gene3D" id="3.40.50.2000">
    <property type="entry name" value="Glycogen Phosphorylase B"/>
    <property type="match status" value="2"/>
</dbReference>
<proteinExistence type="inferred from homology"/>
<evidence type="ECO:0000256" key="2">
    <source>
        <dbReference type="ARBA" id="ARBA00022676"/>
    </source>
</evidence>
<dbReference type="InterPro" id="IPR050426">
    <property type="entry name" value="Glycosyltransferase_28"/>
</dbReference>
<dbReference type="Pfam" id="PF06722">
    <property type="entry name" value="EryCIII-like_C"/>
    <property type="match status" value="1"/>
</dbReference>
<keyword evidence="3" id="KW-0808">Transferase</keyword>
<evidence type="ECO:0000256" key="1">
    <source>
        <dbReference type="ARBA" id="ARBA00006962"/>
    </source>
</evidence>
<gene>
    <name evidence="6" type="ORF">FDA94_36130</name>
</gene>
<dbReference type="InterPro" id="IPR010610">
    <property type="entry name" value="EryCIII-like_C"/>
</dbReference>
<comment type="similarity">
    <text evidence="1">Belongs to the glycosyltransferase 28 family.</text>
</comment>
<protein>
    <submittedName>
        <fullName evidence="6">DUF1205 domain-containing protein</fullName>
    </submittedName>
</protein>
<evidence type="ECO:0000259" key="5">
    <source>
        <dbReference type="Pfam" id="PF21036"/>
    </source>
</evidence>
<reference evidence="6 7" key="1">
    <citation type="submission" date="2019-04" db="EMBL/GenBank/DDBJ databases">
        <title>Herbidospora sp. NEAU-GS14.nov., a novel actinomycete isolated from soil.</title>
        <authorList>
            <person name="Han L."/>
        </authorList>
    </citation>
    <scope>NUCLEOTIDE SEQUENCE [LARGE SCALE GENOMIC DNA]</scope>
    <source>
        <strain evidence="6 7">NEAU-GS14</strain>
    </source>
</reference>
<evidence type="ECO:0000313" key="6">
    <source>
        <dbReference type="EMBL" id="TKK79065.1"/>
    </source>
</evidence>
<evidence type="ECO:0000259" key="4">
    <source>
        <dbReference type="Pfam" id="PF06722"/>
    </source>
</evidence>
<evidence type="ECO:0000256" key="3">
    <source>
        <dbReference type="ARBA" id="ARBA00022679"/>
    </source>
</evidence>
<dbReference type="InterPro" id="IPR048284">
    <property type="entry name" value="EryCIII-like_N"/>
</dbReference>
<dbReference type="SUPFAM" id="SSF53756">
    <property type="entry name" value="UDP-Glycosyltransferase/glycogen phosphorylase"/>
    <property type="match status" value="1"/>
</dbReference>
<feature type="domain" description="Erythromycin biosynthesis protein CIII-like N-terminal" evidence="5">
    <location>
        <begin position="22"/>
        <end position="243"/>
    </location>
</feature>
<dbReference type="OrthoDB" id="5488434at2"/>
<sequence>MRVLFAGYPEKTHFLAMAPLAWALRTAGHEVVFASQPSFAGVINQAGLTAVPVGRNSDHARMMQLDRRASASGRQGFPEPYDATEDTPAEALVEGYRHAVTWWHKMENLPLVADLVAFARAWRPDLVVWEPTTFAAPIAARASGAAHARLLFSLDIYGLTRRLFLGKAPAADPMAEWLGAYTPFGEDLVTGHFTIDQLPPSLTSHAPGLTYLPLRYTPYGGPATVPSWLRAKPARPRVALTLGLVTAEKFGGYPIDLPATLAELAELDVEVVATIPESHRPATAPKNVRFVEYVPLQPLAATCAAVIHHAGFGTLSTAARHALPHLIVPGDVDGPALARRLAEQGCAITVTGGESVGDRLRTLLETPSFRERAEALRAEIDAVPSPNDLVPALAELTARHRAA</sequence>
<dbReference type="GO" id="GO:0008194">
    <property type="term" value="F:UDP-glycosyltransferase activity"/>
    <property type="evidence" value="ECO:0007669"/>
    <property type="project" value="InterPro"/>
</dbReference>
<dbReference type="AlphaFoldDB" id="A0A4U3LST7"/>
<dbReference type="Pfam" id="PF21036">
    <property type="entry name" value="EryCIII-like_N"/>
    <property type="match status" value="1"/>
</dbReference>
<keyword evidence="2" id="KW-0328">Glycosyltransferase</keyword>
<accession>A0A4U3LST7</accession>